<dbReference type="SUPFAM" id="SSF81790">
    <property type="entry name" value="Myosin phosphatase inhibitor 17kDa protein, CPI-17"/>
    <property type="match status" value="1"/>
</dbReference>
<keyword evidence="6" id="KW-0862">Zinc</keyword>
<feature type="compositionally biased region" description="Basic residues" evidence="11">
    <location>
        <begin position="179"/>
        <end position="189"/>
    </location>
</feature>
<dbReference type="InterPro" id="IPR021156">
    <property type="entry name" value="TF_A-like/BEX"/>
</dbReference>
<dbReference type="InterPro" id="IPR036658">
    <property type="entry name" value="CPI-17_sf"/>
</dbReference>
<evidence type="ECO:0000256" key="8">
    <source>
        <dbReference type="ARBA" id="ARBA00022990"/>
    </source>
</evidence>
<keyword evidence="5 10" id="KW-0597">Phosphoprotein</keyword>
<sequence>MSQCTWPGHGGQLAEGADFIFSVLFLSQRVKENAVILKTIKLEMEISVVEDTCQVLCKGLRVEVLQRRTCSKNRKEQETARIGPGAMASKEERAIESFNMEDAQQENERGDQASLKTGEESRDLGGGKVQKSGGNIRLGWVRRLVPNFRWAIPNRRIDHNEVGNNVEKHMGQIIEIKGKTKKQQMRHHVPYQTPEPDNHCEGPGGSDNKDPVRPQGKVTVKYDRKELRKRLILEEWVLEQLTDLYDCQEEEIPELEIDGDELPVTESDNTRAARVKELLVDCYKPTEAFISDLLDKIRGMQKLSTPQKK</sequence>
<evidence type="ECO:0000256" key="7">
    <source>
        <dbReference type="ARBA" id="ARBA00022843"/>
    </source>
</evidence>
<keyword evidence="4" id="KW-0963">Cytoplasm</keyword>
<name>A0A6B0SJX3_9CETA</name>
<evidence type="ECO:0000256" key="9">
    <source>
        <dbReference type="ARBA" id="ARBA00023272"/>
    </source>
</evidence>
<evidence type="ECO:0000256" key="3">
    <source>
        <dbReference type="ARBA" id="ARBA00010976"/>
    </source>
</evidence>
<keyword evidence="7" id="KW-0832">Ubl conjugation</keyword>
<dbReference type="Pfam" id="PF04538">
    <property type="entry name" value="BEX"/>
    <property type="match status" value="1"/>
</dbReference>
<dbReference type="PANTHER" id="PTHR13987:SF3">
    <property type="entry name" value="PROTEIN BEX4"/>
    <property type="match status" value="1"/>
</dbReference>
<dbReference type="GO" id="GO:0005634">
    <property type="term" value="C:nucleus"/>
    <property type="evidence" value="ECO:0007669"/>
    <property type="project" value="TreeGrafter"/>
</dbReference>
<dbReference type="InterPro" id="IPR008025">
    <property type="entry name" value="CPI-17"/>
</dbReference>
<evidence type="ECO:0000313" key="12">
    <source>
        <dbReference type="EMBL" id="MXQ99063.1"/>
    </source>
</evidence>
<evidence type="ECO:0000256" key="4">
    <source>
        <dbReference type="ARBA" id="ARBA00022490"/>
    </source>
</evidence>
<dbReference type="GO" id="GO:0005737">
    <property type="term" value="C:cytoplasm"/>
    <property type="evidence" value="ECO:0007669"/>
    <property type="project" value="UniProtKB-SubCell"/>
</dbReference>
<comment type="similarity">
    <text evidence="3">Belongs to the BEX family.</text>
</comment>
<feature type="region of interest" description="Disordered" evidence="11">
    <location>
        <begin position="178"/>
        <end position="215"/>
    </location>
</feature>
<protein>
    <recommendedName>
        <fullName evidence="10">Protein phosphatase 1 regulatory subunit 14</fullName>
    </recommendedName>
</protein>
<feature type="region of interest" description="Disordered" evidence="11">
    <location>
        <begin position="99"/>
        <end position="130"/>
    </location>
</feature>
<evidence type="ECO:0000256" key="2">
    <source>
        <dbReference type="ARBA" id="ARBA00005483"/>
    </source>
</evidence>
<evidence type="ECO:0000256" key="6">
    <source>
        <dbReference type="ARBA" id="ARBA00022833"/>
    </source>
</evidence>
<gene>
    <name evidence="12" type="ORF">E5288_WYG017453</name>
</gene>
<reference evidence="12" key="1">
    <citation type="submission" date="2019-10" db="EMBL/GenBank/DDBJ databases">
        <title>The sequence and de novo assembly of the wild yak genome.</title>
        <authorList>
            <person name="Liu Y."/>
        </authorList>
    </citation>
    <scope>NUCLEOTIDE SEQUENCE [LARGE SCALE GENOMIC DNA]</scope>
    <source>
        <strain evidence="12">WY2019</strain>
    </source>
</reference>
<comment type="function">
    <text evidence="10">Inhibitor of PPP1CA.</text>
</comment>
<feature type="compositionally biased region" description="Basic and acidic residues" evidence="11">
    <location>
        <begin position="106"/>
        <end position="125"/>
    </location>
</feature>
<organism evidence="12 13">
    <name type="scientific">Bos mutus</name>
    <name type="common">wild yak</name>
    <dbReference type="NCBI Taxonomy" id="72004"/>
    <lineage>
        <taxon>Eukaryota</taxon>
        <taxon>Metazoa</taxon>
        <taxon>Chordata</taxon>
        <taxon>Craniata</taxon>
        <taxon>Vertebrata</taxon>
        <taxon>Euteleostomi</taxon>
        <taxon>Mammalia</taxon>
        <taxon>Eutheria</taxon>
        <taxon>Laurasiatheria</taxon>
        <taxon>Artiodactyla</taxon>
        <taxon>Ruminantia</taxon>
        <taxon>Pecora</taxon>
        <taxon>Bovidae</taxon>
        <taxon>Bovinae</taxon>
        <taxon>Bos</taxon>
    </lineage>
</organism>
<evidence type="ECO:0000256" key="1">
    <source>
        <dbReference type="ARBA" id="ARBA00004496"/>
    </source>
</evidence>
<comment type="similarity">
    <text evidence="2 10">Belongs to the PP1 inhibitor family.</text>
</comment>
<dbReference type="FunFam" id="1.10.150.220:FF:000001">
    <property type="entry name" value="Phosphatase 1, regulatory (Inhibitor) subunit 14C"/>
    <property type="match status" value="1"/>
</dbReference>
<dbReference type="GO" id="GO:0004864">
    <property type="term" value="F:protein phosphatase inhibitor activity"/>
    <property type="evidence" value="ECO:0007669"/>
    <property type="project" value="UniProtKB-UniRule"/>
</dbReference>
<keyword evidence="8" id="KW-0007">Acetylation</keyword>
<dbReference type="AlphaFoldDB" id="A0A6B0SJX3"/>
<evidence type="ECO:0000313" key="13">
    <source>
        <dbReference type="Proteomes" id="UP000322234"/>
    </source>
</evidence>
<evidence type="ECO:0000256" key="11">
    <source>
        <dbReference type="SAM" id="MobiDB-lite"/>
    </source>
</evidence>
<dbReference type="Gene3D" id="1.10.150.220">
    <property type="entry name" value="CPI-17"/>
    <property type="match status" value="1"/>
</dbReference>
<comment type="caution">
    <text evidence="12">The sequence shown here is derived from an EMBL/GenBank/DDBJ whole genome shotgun (WGS) entry which is preliminary data.</text>
</comment>
<keyword evidence="9 10" id="KW-0650">Protein phosphatase inhibitor</keyword>
<accession>A0A6B0SJX3</accession>
<dbReference type="GO" id="GO:0016020">
    <property type="term" value="C:membrane"/>
    <property type="evidence" value="ECO:0007669"/>
    <property type="project" value="UniProtKB-SubCell"/>
</dbReference>
<keyword evidence="10" id="KW-0472">Membrane</keyword>
<keyword evidence="13" id="KW-1185">Reference proteome</keyword>
<evidence type="ECO:0000256" key="5">
    <source>
        <dbReference type="ARBA" id="ARBA00022553"/>
    </source>
</evidence>
<proteinExistence type="inferred from homology"/>
<evidence type="ECO:0000256" key="10">
    <source>
        <dbReference type="RuleBase" id="RU369059"/>
    </source>
</evidence>
<dbReference type="Proteomes" id="UP000322234">
    <property type="component" value="Unassembled WGS sequence"/>
</dbReference>
<dbReference type="PANTHER" id="PTHR13987">
    <property type="entry name" value="PROTEIN BEX4"/>
    <property type="match status" value="1"/>
</dbReference>
<dbReference type="Pfam" id="PF05361">
    <property type="entry name" value="PP1_inhibitor"/>
    <property type="match status" value="1"/>
</dbReference>
<dbReference type="InterPro" id="IPR007623">
    <property type="entry name" value="BEX"/>
</dbReference>
<comment type="subcellular location">
    <subcellularLocation>
        <location evidence="1">Cytoplasm</location>
    </subcellularLocation>
    <subcellularLocation>
        <location evidence="10">Membrane</location>
        <topology evidence="10">Peripheral membrane protein</topology>
    </subcellularLocation>
</comment>
<dbReference type="EMBL" id="VBQZ03000338">
    <property type="protein sequence ID" value="MXQ99063.1"/>
    <property type="molecule type" value="Genomic_DNA"/>
</dbReference>